<dbReference type="Proteomes" id="UP001056120">
    <property type="component" value="Linkage Group LG01"/>
</dbReference>
<reference evidence="2" key="1">
    <citation type="journal article" date="2022" name="Mol. Ecol. Resour.">
        <title>The genomes of chicory, endive, great burdock and yacon provide insights into Asteraceae palaeo-polyploidization history and plant inulin production.</title>
        <authorList>
            <person name="Fan W."/>
            <person name="Wang S."/>
            <person name="Wang H."/>
            <person name="Wang A."/>
            <person name="Jiang F."/>
            <person name="Liu H."/>
            <person name="Zhao H."/>
            <person name="Xu D."/>
            <person name="Zhang Y."/>
        </authorList>
    </citation>
    <scope>NUCLEOTIDE SEQUENCE [LARGE SCALE GENOMIC DNA]</scope>
    <source>
        <strain evidence="2">cv. Yunnan</strain>
    </source>
</reference>
<evidence type="ECO:0000313" key="1">
    <source>
        <dbReference type="EMBL" id="KAI3826858.1"/>
    </source>
</evidence>
<protein>
    <submittedName>
        <fullName evidence="1">Uncharacterized protein</fullName>
    </submittedName>
</protein>
<organism evidence="1 2">
    <name type="scientific">Smallanthus sonchifolius</name>
    <dbReference type="NCBI Taxonomy" id="185202"/>
    <lineage>
        <taxon>Eukaryota</taxon>
        <taxon>Viridiplantae</taxon>
        <taxon>Streptophyta</taxon>
        <taxon>Embryophyta</taxon>
        <taxon>Tracheophyta</taxon>
        <taxon>Spermatophyta</taxon>
        <taxon>Magnoliopsida</taxon>
        <taxon>eudicotyledons</taxon>
        <taxon>Gunneridae</taxon>
        <taxon>Pentapetalae</taxon>
        <taxon>asterids</taxon>
        <taxon>campanulids</taxon>
        <taxon>Asterales</taxon>
        <taxon>Asteraceae</taxon>
        <taxon>Asteroideae</taxon>
        <taxon>Heliantheae alliance</taxon>
        <taxon>Millerieae</taxon>
        <taxon>Smallanthus</taxon>
    </lineage>
</organism>
<proteinExistence type="predicted"/>
<sequence>MSSPLDIFPFNGPHEIVNEPSFIASDPSLVVSLSQDEIYENHHSVKLLNTPPLSSIPLHIPVELLNTSPFSSVPLHSESFDATYQTNKYNMTFVPFTGVDHNKQCVIFGAGLLHSETIESYKWLLESFLKAHGKQPKLVLTDQDPSMRQAISQVFTESRHMLCMWHIMKKLPAKVSGDLFNNVELIPSQYISQCWKIYVLPKSTFAIERRYGVNNSPIYVMRNEILELITECVDELRGDPEALSSFSAQIREIRSSIPLKKPRKCIGFQFIPKKENVGSSNPLFNATSVSPCIPKPEPKEQLFTTVSTPRPVSEISNVTIHVITPSLPSNPNDDPWLGYDPFDSEWALNFNFNQVALNNPVITPVNPHLINPLPVTKEDEVSGSSTHSLNTLLGWANHNPQEDELSTDDESLSNYY</sequence>
<evidence type="ECO:0000313" key="2">
    <source>
        <dbReference type="Proteomes" id="UP001056120"/>
    </source>
</evidence>
<name>A0ACB9K3K1_9ASTR</name>
<gene>
    <name evidence="1" type="ORF">L1987_00917</name>
</gene>
<reference evidence="1 2" key="2">
    <citation type="journal article" date="2022" name="Mol. Ecol. Resour.">
        <title>The genomes of chicory, endive, great burdock and yacon provide insights into Asteraceae paleo-polyploidization history and plant inulin production.</title>
        <authorList>
            <person name="Fan W."/>
            <person name="Wang S."/>
            <person name="Wang H."/>
            <person name="Wang A."/>
            <person name="Jiang F."/>
            <person name="Liu H."/>
            <person name="Zhao H."/>
            <person name="Xu D."/>
            <person name="Zhang Y."/>
        </authorList>
    </citation>
    <scope>NUCLEOTIDE SEQUENCE [LARGE SCALE GENOMIC DNA]</scope>
    <source>
        <strain evidence="2">cv. Yunnan</strain>
        <tissue evidence="1">Leaves</tissue>
    </source>
</reference>
<keyword evidence="2" id="KW-1185">Reference proteome</keyword>
<accession>A0ACB9K3K1</accession>
<dbReference type="EMBL" id="CM042018">
    <property type="protein sequence ID" value="KAI3826858.1"/>
    <property type="molecule type" value="Genomic_DNA"/>
</dbReference>
<comment type="caution">
    <text evidence="1">The sequence shown here is derived from an EMBL/GenBank/DDBJ whole genome shotgun (WGS) entry which is preliminary data.</text>
</comment>